<keyword evidence="2" id="KW-1185">Reference proteome</keyword>
<dbReference type="STRING" id="1420583.V473_23540"/>
<evidence type="ECO:0000313" key="2">
    <source>
        <dbReference type="Proteomes" id="UP000052232"/>
    </source>
</evidence>
<sequence length="274" mass="30211">MASRRVKAQISILLAGAVILGAVFVQSHPDFVAHPPRSSREACGQFFDPANCQAAATFAAINAKQPIRQIVVPSIPDPARTPGAINPAINQDNITATICKGEYQAEKSPRPSWKAAATRRLVESLYPGENPDDFSLDYLVPISLGGAVADPRNLWLQTWTGPNRELKDHLEMLLTKMVCNRQIALSVAQQRIAGDWRDTYQRAMTPKNLAQYQMPLKWAVSPEQFPPFTSPNVGQIEGQRAQVEGEPLILQAELVDPEPYEVPAIPTEPLYPQQ</sequence>
<accession>A0A0J8A8G2</accession>
<gene>
    <name evidence="1" type="ORF">V473_23540</name>
</gene>
<dbReference type="PATRIC" id="fig|1420583.3.peg.4521"/>
<dbReference type="RefSeq" id="WP_066609308.1">
    <property type="nucleotide sequence ID" value="NZ_KQ130440.1"/>
</dbReference>
<dbReference type="EMBL" id="JACT01000009">
    <property type="protein sequence ID" value="KMS51610.1"/>
    <property type="molecule type" value="Genomic_DNA"/>
</dbReference>
<name>A0A0J8A8G2_9SPHN</name>
<dbReference type="AlphaFoldDB" id="A0A0J8A8G2"/>
<protein>
    <submittedName>
        <fullName evidence="1">Uncharacterized protein</fullName>
    </submittedName>
</protein>
<dbReference type="Proteomes" id="UP000052232">
    <property type="component" value="Unassembled WGS sequence"/>
</dbReference>
<organism evidence="1 2">
    <name type="scientific">Sphingobium cupriresistens LL01</name>
    <dbReference type="NCBI Taxonomy" id="1420583"/>
    <lineage>
        <taxon>Bacteria</taxon>
        <taxon>Pseudomonadati</taxon>
        <taxon>Pseudomonadota</taxon>
        <taxon>Alphaproteobacteria</taxon>
        <taxon>Sphingomonadales</taxon>
        <taxon>Sphingomonadaceae</taxon>
        <taxon>Sphingobium</taxon>
    </lineage>
</organism>
<comment type="caution">
    <text evidence="1">The sequence shown here is derived from an EMBL/GenBank/DDBJ whole genome shotgun (WGS) entry which is preliminary data.</text>
</comment>
<proteinExistence type="predicted"/>
<evidence type="ECO:0000313" key="1">
    <source>
        <dbReference type="EMBL" id="KMS51610.1"/>
    </source>
</evidence>
<reference evidence="1 2" key="1">
    <citation type="journal article" date="2015" name="G3 (Bethesda)">
        <title>Insights into Ongoing Evolution of the Hexachlorocyclohexane Catabolic Pathway from Comparative Genomics of Ten Sphingomonadaceae Strains.</title>
        <authorList>
            <person name="Pearce S.L."/>
            <person name="Oakeshott J.G."/>
            <person name="Pandey G."/>
        </authorList>
    </citation>
    <scope>NUCLEOTIDE SEQUENCE [LARGE SCALE GENOMIC DNA]</scope>
    <source>
        <strain evidence="1 2">LL01</strain>
    </source>
</reference>